<dbReference type="PANTHER" id="PTHR36121">
    <property type="entry name" value="PROTEIN SXY"/>
    <property type="match status" value="1"/>
</dbReference>
<feature type="domain" description="TfoX C-terminal" evidence="1">
    <location>
        <begin position="6"/>
        <end position="83"/>
    </location>
</feature>
<dbReference type="Gene3D" id="1.10.150.20">
    <property type="entry name" value="5' to 3' exonuclease, C-terminal subdomain"/>
    <property type="match status" value="1"/>
</dbReference>
<dbReference type="InterPro" id="IPR047525">
    <property type="entry name" value="TfoX-like"/>
</dbReference>
<dbReference type="KEGG" id="anf:AQPE_3409"/>
<dbReference type="InterPro" id="IPR007077">
    <property type="entry name" value="TfoX_C"/>
</dbReference>
<dbReference type="Pfam" id="PF04994">
    <property type="entry name" value="TfoX_C"/>
    <property type="match status" value="1"/>
</dbReference>
<reference evidence="2" key="1">
    <citation type="journal article" date="2020" name="Int. J. Syst. Evol. Microbiol.">
        <title>Aquipluma nitroreducens gen. nov. sp. nov., a novel facultatively anaerobic bacterium isolated from a freshwater lake.</title>
        <authorList>
            <person name="Watanabe M."/>
            <person name="Kojima H."/>
            <person name="Fukui M."/>
        </authorList>
    </citation>
    <scope>NUCLEOTIDE SEQUENCE</scope>
    <source>
        <strain evidence="2">MeG22</strain>
    </source>
</reference>
<evidence type="ECO:0000313" key="3">
    <source>
        <dbReference type="Proteomes" id="UP001193389"/>
    </source>
</evidence>
<sequence>MDSKIENLTQMKNIGKVVAEKLIEVGITSPEELKALGSEQAFVRLQTIDETACLSMLQALEGAVQGIRWHNLPQERKEELKEFLHLRRI</sequence>
<protein>
    <recommendedName>
        <fullName evidence="1">TfoX C-terminal domain-containing protein</fullName>
    </recommendedName>
</protein>
<name>A0A5K7SCB9_9BACT</name>
<dbReference type="EMBL" id="AP018694">
    <property type="protein sequence ID" value="BBE19233.1"/>
    <property type="molecule type" value="Genomic_DNA"/>
</dbReference>
<organism evidence="2 3">
    <name type="scientific">Aquipluma nitroreducens</name>
    <dbReference type="NCBI Taxonomy" id="2010828"/>
    <lineage>
        <taxon>Bacteria</taxon>
        <taxon>Pseudomonadati</taxon>
        <taxon>Bacteroidota</taxon>
        <taxon>Bacteroidia</taxon>
        <taxon>Marinilabiliales</taxon>
        <taxon>Prolixibacteraceae</taxon>
        <taxon>Aquipluma</taxon>
    </lineage>
</organism>
<dbReference type="RefSeq" id="WP_318347499.1">
    <property type="nucleotide sequence ID" value="NZ_AP018694.1"/>
</dbReference>
<dbReference type="PANTHER" id="PTHR36121:SF1">
    <property type="entry name" value="PROTEIN SXY"/>
    <property type="match status" value="1"/>
</dbReference>
<dbReference type="AlphaFoldDB" id="A0A5K7SCB9"/>
<evidence type="ECO:0000259" key="1">
    <source>
        <dbReference type="Pfam" id="PF04994"/>
    </source>
</evidence>
<evidence type="ECO:0000313" key="2">
    <source>
        <dbReference type="EMBL" id="BBE19233.1"/>
    </source>
</evidence>
<gene>
    <name evidence="2" type="ORF">AQPE_3409</name>
</gene>
<keyword evidence="3" id="KW-1185">Reference proteome</keyword>
<proteinExistence type="predicted"/>
<dbReference type="Proteomes" id="UP001193389">
    <property type="component" value="Chromosome"/>
</dbReference>
<accession>A0A5K7SCB9</accession>